<protein>
    <submittedName>
        <fullName evidence="1">Uncharacterized protein</fullName>
    </submittedName>
</protein>
<accession>A0A8H5LNU9</accession>
<dbReference type="AlphaFoldDB" id="A0A8H5LNU9"/>
<dbReference type="Proteomes" id="UP000559027">
    <property type="component" value="Unassembled WGS sequence"/>
</dbReference>
<proteinExistence type="predicted"/>
<gene>
    <name evidence="1" type="ORF">D9756_001025</name>
</gene>
<dbReference type="EMBL" id="JAACJO010000001">
    <property type="protein sequence ID" value="KAF5364087.1"/>
    <property type="molecule type" value="Genomic_DNA"/>
</dbReference>
<comment type="caution">
    <text evidence="1">The sequence shown here is derived from an EMBL/GenBank/DDBJ whole genome shotgun (WGS) entry which is preliminary data.</text>
</comment>
<sequence length="106" mass="11744">MRKSSPKLRDHGIAKQQWRYEHGTEYTCIPIRRCGAAAGRGVAFAEKMGFRWDGQMHGRWDTNPRVSDPALDVGDSSASFLPSTSHIKCMAGCLSTRTTQVEDMAA</sequence>
<organism evidence="1 2">
    <name type="scientific">Leucocoprinus leucothites</name>
    <dbReference type="NCBI Taxonomy" id="201217"/>
    <lineage>
        <taxon>Eukaryota</taxon>
        <taxon>Fungi</taxon>
        <taxon>Dikarya</taxon>
        <taxon>Basidiomycota</taxon>
        <taxon>Agaricomycotina</taxon>
        <taxon>Agaricomycetes</taxon>
        <taxon>Agaricomycetidae</taxon>
        <taxon>Agaricales</taxon>
        <taxon>Agaricineae</taxon>
        <taxon>Agaricaceae</taxon>
        <taxon>Leucocoprinus</taxon>
    </lineage>
</organism>
<keyword evidence="2" id="KW-1185">Reference proteome</keyword>
<reference evidence="1 2" key="1">
    <citation type="journal article" date="2020" name="ISME J.">
        <title>Uncovering the hidden diversity of litter-decomposition mechanisms in mushroom-forming fungi.</title>
        <authorList>
            <person name="Floudas D."/>
            <person name="Bentzer J."/>
            <person name="Ahren D."/>
            <person name="Johansson T."/>
            <person name="Persson P."/>
            <person name="Tunlid A."/>
        </authorList>
    </citation>
    <scope>NUCLEOTIDE SEQUENCE [LARGE SCALE GENOMIC DNA]</scope>
    <source>
        <strain evidence="1 2">CBS 146.42</strain>
    </source>
</reference>
<name>A0A8H5LNU9_9AGAR</name>
<evidence type="ECO:0000313" key="1">
    <source>
        <dbReference type="EMBL" id="KAF5364087.1"/>
    </source>
</evidence>
<evidence type="ECO:0000313" key="2">
    <source>
        <dbReference type="Proteomes" id="UP000559027"/>
    </source>
</evidence>